<dbReference type="EMBL" id="MN873693">
    <property type="protein sequence ID" value="QIN54396.1"/>
    <property type="molecule type" value="Genomic_DNA"/>
</dbReference>
<sequence length="91" mass="10347">MDSVILQVLLSSQPREILLYSLVNPGFFTKQTWKLLCRQVLSSSWSEYKHVSKNPRRRFVEIACRKGLQGELGMICIPESTGCSLPCLTET</sequence>
<reference evidence="1" key="1">
    <citation type="submission" date="2019-12" db="EMBL/GenBank/DDBJ databases">
        <title>The DNA Methylation Landscape of Giant Viruses.</title>
        <authorList>
            <person name="Jeudy S."/>
            <person name="Rigou S."/>
            <person name="Alempic J.-M."/>
            <person name="Claverie J.-M."/>
            <person name="Abergel C."/>
            <person name="Legendre M."/>
        </authorList>
    </citation>
    <scope>NUCLEOTIDE SEQUENCE</scope>
    <source>
        <strain evidence="1">P4</strain>
    </source>
</reference>
<evidence type="ECO:0000313" key="1">
    <source>
        <dbReference type="EMBL" id="QIN54396.1"/>
    </source>
</evidence>
<keyword evidence="2" id="KW-1185">Reference proteome</keyword>
<organism evidence="1 2">
    <name type="scientific">Cedratvirus kamchatka</name>
    <dbReference type="NCBI Taxonomy" id="2716914"/>
    <lineage>
        <taxon>Viruses</taxon>
        <taxon>Pithoviruses</taxon>
        <taxon>Orthocedratvirinae</taxon>
        <taxon>Alphacedratvirus</taxon>
        <taxon>Alphacedratvirus rossiense</taxon>
    </lineage>
</organism>
<accession>A0A6G8MXP9</accession>
<protein>
    <submittedName>
        <fullName evidence="1">Uncharacterized protein</fullName>
    </submittedName>
</protein>
<proteinExistence type="predicted"/>
<evidence type="ECO:0000313" key="2">
    <source>
        <dbReference type="Proteomes" id="UP001224087"/>
    </source>
</evidence>
<name>A0A6G8MXP9_9VIRU</name>
<gene>
    <name evidence="1" type="primary">ck271</name>
</gene>
<dbReference type="Proteomes" id="UP001224087">
    <property type="component" value="Segment"/>
</dbReference>